<reference evidence="2 3" key="1">
    <citation type="submission" date="2024-07" db="EMBL/GenBank/DDBJ databases">
        <title>Section-level genome sequencing and comparative genomics of Aspergillus sections Usti and Cavernicolus.</title>
        <authorList>
            <consortium name="Lawrence Berkeley National Laboratory"/>
            <person name="Nybo J.L."/>
            <person name="Vesth T.C."/>
            <person name="Theobald S."/>
            <person name="Frisvad J.C."/>
            <person name="Larsen T.O."/>
            <person name="Kjaerboelling I."/>
            <person name="Rothschild-Mancinelli K."/>
            <person name="Lyhne E.K."/>
            <person name="Kogle M.E."/>
            <person name="Barry K."/>
            <person name="Clum A."/>
            <person name="Na H."/>
            <person name="Ledsgaard L."/>
            <person name="Lin J."/>
            <person name="Lipzen A."/>
            <person name="Kuo A."/>
            <person name="Riley R."/>
            <person name="Mondo S."/>
            <person name="Labutti K."/>
            <person name="Haridas S."/>
            <person name="Pangalinan J."/>
            <person name="Salamov A.A."/>
            <person name="Simmons B.A."/>
            <person name="Magnuson J.K."/>
            <person name="Chen J."/>
            <person name="Drula E."/>
            <person name="Henrissat B."/>
            <person name="Wiebenga A."/>
            <person name="Lubbers R.J."/>
            <person name="Gomes A.C."/>
            <person name="Macurrencykelacurrency M.R."/>
            <person name="Stajich J."/>
            <person name="Grigoriev I.V."/>
            <person name="Mortensen U.H."/>
            <person name="De Vries R.P."/>
            <person name="Baker S.E."/>
            <person name="Andersen M.R."/>
        </authorList>
    </citation>
    <scope>NUCLEOTIDE SEQUENCE [LARGE SCALE GENOMIC DNA]</scope>
    <source>
        <strain evidence="2 3">CBS 449.75</strain>
    </source>
</reference>
<gene>
    <name evidence="2" type="ORF">BJX67DRAFT_292923</name>
</gene>
<feature type="region of interest" description="Disordered" evidence="1">
    <location>
        <begin position="312"/>
        <end position="367"/>
    </location>
</feature>
<organism evidence="2 3">
    <name type="scientific">Aspergillus lucknowensis</name>
    <dbReference type="NCBI Taxonomy" id="176173"/>
    <lineage>
        <taxon>Eukaryota</taxon>
        <taxon>Fungi</taxon>
        <taxon>Dikarya</taxon>
        <taxon>Ascomycota</taxon>
        <taxon>Pezizomycotina</taxon>
        <taxon>Eurotiomycetes</taxon>
        <taxon>Eurotiomycetidae</taxon>
        <taxon>Eurotiales</taxon>
        <taxon>Aspergillaceae</taxon>
        <taxon>Aspergillus</taxon>
        <taxon>Aspergillus subgen. Nidulantes</taxon>
    </lineage>
</organism>
<evidence type="ECO:0000313" key="3">
    <source>
        <dbReference type="Proteomes" id="UP001610432"/>
    </source>
</evidence>
<name>A0ABR4LDV7_9EURO</name>
<sequence length="453" mass="51227">MPQYNEVIRDGFTSVNGRFHTTLRQIERIDGASLRRMFLPRQTPEAKKYLRDYGDDFIRAQLKHYGVAFNEDEYEFSRKKTMLLKKALEAGKCDAVPAHILQLEEEMHREWLDTQDIEDLLFKPDLVMDKYFFRGVGKDRVPDRSRTRGAVGIPLPLGSEYRYGLMRDAAAKVPGLYQETARGPKTQTIYMGWDEEAVNMAVKRHSAMENKEIAAQKKERRAQERKRNSERAKLHKNYLQTLKKTTRQGKPSPVGSYIVDCEEIEKQWPDQADDLTLDIGETGMPDVFLATFDFGVLEGVMVIGPDQAKMDEYCSQADPDGYKSSSDGVGSGEDDEEEERRGGGSKRKAPAPPGGRGRPKKAKAGTKPSLVYQLMTRCRETGEGEIFSEAEPGTIRFKNGNLAEFSAEASLPWVGDAVPFTARKVSDTPSSGPEGWADYSEERPEYARVSRWH</sequence>
<comment type="caution">
    <text evidence="2">The sequence shown here is derived from an EMBL/GenBank/DDBJ whole genome shotgun (WGS) entry which is preliminary data.</text>
</comment>
<dbReference type="Proteomes" id="UP001610432">
    <property type="component" value="Unassembled WGS sequence"/>
</dbReference>
<protein>
    <submittedName>
        <fullName evidence="2">Uncharacterized protein</fullName>
    </submittedName>
</protein>
<accession>A0ABR4LDV7</accession>
<dbReference type="RefSeq" id="XP_070881614.1">
    <property type="nucleotide sequence ID" value="XM_071026845.1"/>
</dbReference>
<evidence type="ECO:0000256" key="1">
    <source>
        <dbReference type="SAM" id="MobiDB-lite"/>
    </source>
</evidence>
<keyword evidence="3" id="KW-1185">Reference proteome</keyword>
<dbReference type="EMBL" id="JBFXLQ010000064">
    <property type="protein sequence ID" value="KAL2862635.1"/>
    <property type="molecule type" value="Genomic_DNA"/>
</dbReference>
<evidence type="ECO:0000313" key="2">
    <source>
        <dbReference type="EMBL" id="KAL2862635.1"/>
    </source>
</evidence>
<dbReference type="GeneID" id="98141917"/>
<feature type="compositionally biased region" description="Basic and acidic residues" evidence="1">
    <location>
        <begin position="440"/>
        <end position="453"/>
    </location>
</feature>
<proteinExistence type="predicted"/>
<feature type="region of interest" description="Disordered" evidence="1">
    <location>
        <begin position="425"/>
        <end position="453"/>
    </location>
</feature>